<keyword evidence="2" id="KW-0378">Hydrolase</keyword>
<comment type="similarity">
    <text evidence="4">Belongs to the cyclic nucleotide phosphodiesterase class-III family.</text>
</comment>
<evidence type="ECO:0000256" key="1">
    <source>
        <dbReference type="ARBA" id="ARBA00022723"/>
    </source>
</evidence>
<dbReference type="EMBL" id="JRLV01000021">
    <property type="protein sequence ID" value="KGO79039.1"/>
    <property type="molecule type" value="Genomic_DNA"/>
</dbReference>
<comment type="caution">
    <text evidence="6">The sequence shown here is derived from an EMBL/GenBank/DDBJ whole genome shotgun (WGS) entry which is preliminary data.</text>
</comment>
<dbReference type="GO" id="GO:0016787">
    <property type="term" value="F:hydrolase activity"/>
    <property type="evidence" value="ECO:0007669"/>
    <property type="project" value="UniProtKB-KW"/>
</dbReference>
<keyword evidence="1" id="KW-0479">Metal-binding</keyword>
<gene>
    <name evidence="6" type="ORF">Q763_15115</name>
</gene>
<evidence type="ECO:0000313" key="7">
    <source>
        <dbReference type="Proteomes" id="UP000030129"/>
    </source>
</evidence>
<evidence type="ECO:0000256" key="2">
    <source>
        <dbReference type="ARBA" id="ARBA00022801"/>
    </source>
</evidence>
<dbReference type="InterPro" id="IPR004843">
    <property type="entry name" value="Calcineurin-like_PHP"/>
</dbReference>
<dbReference type="Proteomes" id="UP000030129">
    <property type="component" value="Unassembled WGS sequence"/>
</dbReference>
<sequence length="248" mass="28406">MSKIIAHITDTHLGDPSALDRGINPKKNLKAVLESIALDKFDDLVITGDLAVKEDLEWLFSKLEDYKPGFKITLGNHDVFKDVIPYYHSTNSQSETELYYTHEDEFYKYIYLDSSSGEISEAQMAWLTSEINTLKKIIVFIHHPILGFPTGVDTAYPLKNRDTINGILQQSRQPVTVFCGHYHMPDKRMDRKITQYITPSIAFQVKKNSPVIEVDVNSFAYRIITLEENSVKTSLVTNFYDRFTKKSG</sequence>
<feature type="domain" description="Calcineurin-like phosphoesterase" evidence="5">
    <location>
        <begin position="5"/>
        <end position="185"/>
    </location>
</feature>
<evidence type="ECO:0000259" key="5">
    <source>
        <dbReference type="Pfam" id="PF00149"/>
    </source>
</evidence>
<dbReference type="Gene3D" id="3.60.21.10">
    <property type="match status" value="1"/>
</dbReference>
<dbReference type="GO" id="GO:0046872">
    <property type="term" value="F:metal ion binding"/>
    <property type="evidence" value="ECO:0007669"/>
    <property type="project" value="UniProtKB-KW"/>
</dbReference>
<keyword evidence="3" id="KW-0408">Iron</keyword>
<dbReference type="InterPro" id="IPR029052">
    <property type="entry name" value="Metallo-depent_PP-like"/>
</dbReference>
<reference evidence="6 7" key="1">
    <citation type="submission" date="2013-09" db="EMBL/GenBank/DDBJ databases">
        <authorList>
            <person name="Zeng Z."/>
            <person name="Chen C."/>
        </authorList>
    </citation>
    <scope>NUCLEOTIDE SEQUENCE [LARGE SCALE GENOMIC DNA]</scope>
    <source>
        <strain evidence="6 7">F44-8</strain>
    </source>
</reference>
<dbReference type="PANTHER" id="PTHR42988">
    <property type="entry name" value="PHOSPHOHYDROLASE"/>
    <property type="match status" value="1"/>
</dbReference>
<accession>A0A0A2LGL3</accession>
<keyword evidence="7" id="KW-1185">Reference proteome</keyword>
<dbReference type="STRING" id="1406840.Q763_15115"/>
<protein>
    <recommendedName>
        <fullName evidence="5">Calcineurin-like phosphoesterase domain-containing protein</fullName>
    </recommendedName>
</protein>
<dbReference type="InterPro" id="IPR050884">
    <property type="entry name" value="CNP_phosphodiesterase-III"/>
</dbReference>
<evidence type="ECO:0000256" key="3">
    <source>
        <dbReference type="ARBA" id="ARBA00023004"/>
    </source>
</evidence>
<evidence type="ECO:0000313" key="6">
    <source>
        <dbReference type="EMBL" id="KGO79039.1"/>
    </source>
</evidence>
<dbReference type="AlphaFoldDB" id="A0A0A2LGL3"/>
<name>A0A0A2LGL3_9FLAO</name>
<dbReference type="PANTHER" id="PTHR42988:SF2">
    <property type="entry name" value="CYCLIC NUCLEOTIDE PHOSPHODIESTERASE CBUA0032-RELATED"/>
    <property type="match status" value="1"/>
</dbReference>
<dbReference type="RefSeq" id="WP_035135714.1">
    <property type="nucleotide sequence ID" value="NZ_JRLV01000021.1"/>
</dbReference>
<dbReference type="SUPFAM" id="SSF56300">
    <property type="entry name" value="Metallo-dependent phosphatases"/>
    <property type="match status" value="1"/>
</dbReference>
<organism evidence="6 7">
    <name type="scientific">Flavobacterium beibuense F44-8</name>
    <dbReference type="NCBI Taxonomy" id="1406840"/>
    <lineage>
        <taxon>Bacteria</taxon>
        <taxon>Pseudomonadati</taxon>
        <taxon>Bacteroidota</taxon>
        <taxon>Flavobacteriia</taxon>
        <taxon>Flavobacteriales</taxon>
        <taxon>Flavobacteriaceae</taxon>
        <taxon>Flavobacterium</taxon>
    </lineage>
</organism>
<proteinExistence type="inferred from homology"/>
<dbReference type="Pfam" id="PF00149">
    <property type="entry name" value="Metallophos"/>
    <property type="match status" value="1"/>
</dbReference>
<dbReference type="eggNOG" id="COG1409">
    <property type="taxonomic scope" value="Bacteria"/>
</dbReference>
<evidence type="ECO:0000256" key="4">
    <source>
        <dbReference type="ARBA" id="ARBA00025742"/>
    </source>
</evidence>